<accession>A0A8X8BKF5</accession>
<dbReference type="PANTHER" id="PTHR24133">
    <property type="entry name" value="ANKYRIN DOMAIN-CONTAINING"/>
    <property type="match status" value="1"/>
</dbReference>
<evidence type="ECO:0000313" key="3">
    <source>
        <dbReference type="EMBL" id="KAG2457632.1"/>
    </source>
</evidence>
<proteinExistence type="predicted"/>
<dbReference type="AlphaFoldDB" id="A0A8X8BKF5"/>
<dbReference type="SUPFAM" id="SSF48403">
    <property type="entry name" value="Ankyrin repeat"/>
    <property type="match status" value="1"/>
</dbReference>
<name>A0A8X8BKF5_POLSE</name>
<dbReference type="Pfam" id="PF12796">
    <property type="entry name" value="Ank_2"/>
    <property type="match status" value="1"/>
</dbReference>
<organism evidence="3 4">
    <name type="scientific">Polypterus senegalus</name>
    <name type="common">Senegal bichir</name>
    <dbReference type="NCBI Taxonomy" id="55291"/>
    <lineage>
        <taxon>Eukaryota</taxon>
        <taxon>Metazoa</taxon>
        <taxon>Chordata</taxon>
        <taxon>Craniata</taxon>
        <taxon>Vertebrata</taxon>
        <taxon>Euteleostomi</taxon>
        <taxon>Actinopterygii</taxon>
        <taxon>Polypteriformes</taxon>
        <taxon>Polypteridae</taxon>
        <taxon>Polypterus</taxon>
    </lineage>
</organism>
<dbReference type="InterPro" id="IPR052391">
    <property type="entry name" value="E3_Ligase-Neurotoxin"/>
</dbReference>
<feature type="non-terminal residue" evidence="3">
    <location>
        <position position="1"/>
    </location>
</feature>
<reference evidence="3 4" key="1">
    <citation type="journal article" date="2021" name="Cell">
        <title>Tracing the genetic footprints of vertebrate landing in non-teleost ray-finned fishes.</title>
        <authorList>
            <person name="Bi X."/>
            <person name="Wang K."/>
            <person name="Yang L."/>
            <person name="Pan H."/>
            <person name="Jiang H."/>
            <person name="Wei Q."/>
            <person name="Fang M."/>
            <person name="Yu H."/>
            <person name="Zhu C."/>
            <person name="Cai Y."/>
            <person name="He Y."/>
            <person name="Gan X."/>
            <person name="Zeng H."/>
            <person name="Yu D."/>
            <person name="Zhu Y."/>
            <person name="Jiang H."/>
            <person name="Qiu Q."/>
            <person name="Yang H."/>
            <person name="Zhang Y.E."/>
            <person name="Wang W."/>
            <person name="Zhu M."/>
            <person name="He S."/>
            <person name="Zhang G."/>
        </authorList>
    </citation>
    <scope>NUCLEOTIDE SEQUENCE [LARGE SCALE GENOMIC DNA]</scope>
    <source>
        <strain evidence="3">Bchr_013</strain>
    </source>
</reference>
<dbReference type="EMBL" id="JAATIS010008546">
    <property type="protein sequence ID" value="KAG2457632.1"/>
    <property type="molecule type" value="Genomic_DNA"/>
</dbReference>
<dbReference type="InterPro" id="IPR002110">
    <property type="entry name" value="Ankyrin_rpt"/>
</dbReference>
<dbReference type="PANTHER" id="PTHR24133:SF16">
    <property type="entry name" value="ANKYRIN REPEAT DOMAIN-CONTAINING PROTEIN 9"/>
    <property type="match status" value="1"/>
</dbReference>
<feature type="repeat" description="ANK" evidence="1">
    <location>
        <begin position="155"/>
        <end position="187"/>
    </location>
</feature>
<dbReference type="OrthoDB" id="45365at2759"/>
<gene>
    <name evidence="3" type="primary">Ankrd9_1</name>
    <name evidence="3" type="ORF">GTO96_0011964</name>
</gene>
<dbReference type="PROSITE" id="PS50297">
    <property type="entry name" value="ANK_REP_REGION"/>
    <property type="match status" value="1"/>
</dbReference>
<keyword evidence="4" id="KW-1185">Reference proteome</keyword>
<dbReference type="InterPro" id="IPR036770">
    <property type="entry name" value="Ankyrin_rpt-contain_sf"/>
</dbReference>
<evidence type="ECO:0000256" key="1">
    <source>
        <dbReference type="PROSITE-ProRule" id="PRU00023"/>
    </source>
</evidence>
<feature type="non-terminal residue" evidence="3">
    <location>
        <position position="296"/>
    </location>
</feature>
<dbReference type="SMART" id="SM00248">
    <property type="entry name" value="ANK"/>
    <property type="match status" value="2"/>
</dbReference>
<protein>
    <submittedName>
        <fullName evidence="3">ANKR9 protein</fullName>
    </submittedName>
</protein>
<dbReference type="Proteomes" id="UP000886611">
    <property type="component" value="Unassembled WGS sequence"/>
</dbReference>
<feature type="region of interest" description="Disordered" evidence="2">
    <location>
        <begin position="1"/>
        <end position="21"/>
    </location>
</feature>
<keyword evidence="1" id="KW-0040">ANK repeat</keyword>
<evidence type="ECO:0000256" key="2">
    <source>
        <dbReference type="SAM" id="MobiDB-lite"/>
    </source>
</evidence>
<evidence type="ECO:0000313" key="4">
    <source>
        <dbReference type="Proteomes" id="UP000886611"/>
    </source>
</evidence>
<sequence>MPGDLEVQESGSHSTVRGHYRSQKQYQKSSFAFYQAVRDLLAVWILEDMRSMEVFHWEDDGRALAFSPSEALLYAVVHDHMSYARYLLATYSLRALDVPSRSFCCCPASAAPHITVAVRYNRTGILRLILQTLKGCTAAERSAYLNRRGCSHLDNGRTPLHLACDLARPECVALLLGHTASPYVTDCNGDTPLDSLLRQMCHSELDRRRQRACLRHLLLFMPELRFSMRRQMREQPDIWTHMLGEQTFLYLSGLAPPTLFVCTMQTLIRTISPDKLPDGLEELPVPTLLKPLDVRL</sequence>
<dbReference type="Gene3D" id="1.25.40.20">
    <property type="entry name" value="Ankyrin repeat-containing domain"/>
    <property type="match status" value="1"/>
</dbReference>
<comment type="caution">
    <text evidence="3">The sequence shown here is derived from an EMBL/GenBank/DDBJ whole genome shotgun (WGS) entry which is preliminary data.</text>
</comment>
<dbReference type="PROSITE" id="PS50088">
    <property type="entry name" value="ANK_REPEAT"/>
    <property type="match status" value="1"/>
</dbReference>